<feature type="transmembrane region" description="Helical" evidence="1">
    <location>
        <begin position="6"/>
        <end position="25"/>
    </location>
</feature>
<keyword evidence="1" id="KW-1133">Transmembrane helix</keyword>
<feature type="transmembrane region" description="Helical" evidence="1">
    <location>
        <begin position="37"/>
        <end position="57"/>
    </location>
</feature>
<comment type="caution">
    <text evidence="2">The sequence shown here is derived from an EMBL/GenBank/DDBJ whole genome shotgun (WGS) entry which is preliminary data.</text>
</comment>
<proteinExistence type="predicted"/>
<dbReference type="AlphaFoldDB" id="A0A833H1G8"/>
<name>A0A833H1G8_9LEPT</name>
<accession>A0A833H1G8</accession>
<dbReference type="Proteomes" id="UP000460298">
    <property type="component" value="Unassembled WGS sequence"/>
</dbReference>
<evidence type="ECO:0000313" key="2">
    <source>
        <dbReference type="EMBL" id="KAB2932333.1"/>
    </source>
</evidence>
<sequence length="330" mass="38237">MEKILGWGMSVIAVVFSLAVLWYLYKNDFSKETLEPMYPMLGIVAVSFFLYAKLIWIDAPAPQTYETTITILQNLSTGRAYSVQNTFSHSTHNYSPFSVDGIVKMEQNTQGNLFKSIRDAREFGNISDGEILLTPLEYTLLTWLSKYQRPSWVNRDTASTGILSSMRSSQSLVPEQLNQGYPLHGNRGDEYDKFLTNNPIQIKFPRNSRIFLDADKRTRSIRIESDTSIATLKIEYIGSNSIRRHNSSLARTVFREKKIRPQKGVIFYEHNYRLSWAMDTNKLYRFSTKAKYHKEWFLYVQRGLELDFSNESVISIINTKNREKNNAIPN</sequence>
<gene>
    <name evidence="2" type="ORF">F9K24_10420</name>
</gene>
<dbReference type="EMBL" id="WBUI01000009">
    <property type="protein sequence ID" value="KAB2932333.1"/>
    <property type="molecule type" value="Genomic_DNA"/>
</dbReference>
<organism evidence="2 3">
    <name type="scientific">Leptonema illini</name>
    <dbReference type="NCBI Taxonomy" id="183"/>
    <lineage>
        <taxon>Bacteria</taxon>
        <taxon>Pseudomonadati</taxon>
        <taxon>Spirochaetota</taxon>
        <taxon>Spirochaetia</taxon>
        <taxon>Leptospirales</taxon>
        <taxon>Leptospiraceae</taxon>
        <taxon>Leptonema</taxon>
    </lineage>
</organism>
<keyword evidence="1" id="KW-0812">Transmembrane</keyword>
<evidence type="ECO:0000313" key="3">
    <source>
        <dbReference type="Proteomes" id="UP000460298"/>
    </source>
</evidence>
<reference evidence="2 3" key="1">
    <citation type="submission" date="2019-10" db="EMBL/GenBank/DDBJ databases">
        <title>Extracellular Electron Transfer in a Candidatus Methanoperedens spp. Enrichment Culture.</title>
        <authorList>
            <person name="Berger S."/>
            <person name="Rangel Shaw D."/>
            <person name="Berben T."/>
            <person name="In 'T Zandt M."/>
            <person name="Frank J."/>
            <person name="Reimann J."/>
            <person name="Jetten M.S.M."/>
            <person name="Welte C.U."/>
        </authorList>
    </citation>
    <scope>NUCLEOTIDE SEQUENCE [LARGE SCALE GENOMIC DNA]</scope>
    <source>
        <strain evidence="2">SB12</strain>
    </source>
</reference>
<keyword evidence="1" id="KW-0472">Membrane</keyword>
<protein>
    <submittedName>
        <fullName evidence="2">Uncharacterized protein</fullName>
    </submittedName>
</protein>
<evidence type="ECO:0000256" key="1">
    <source>
        <dbReference type="SAM" id="Phobius"/>
    </source>
</evidence>